<comment type="caution">
    <text evidence="2">The sequence shown here is derived from an EMBL/GenBank/DDBJ whole genome shotgun (WGS) entry which is preliminary data.</text>
</comment>
<gene>
    <name evidence="2" type="ORF">DY000_02026825</name>
</gene>
<evidence type="ECO:0000256" key="1">
    <source>
        <dbReference type="SAM" id="MobiDB-lite"/>
    </source>
</evidence>
<feature type="region of interest" description="Disordered" evidence="1">
    <location>
        <begin position="1"/>
        <end position="27"/>
    </location>
</feature>
<proteinExistence type="predicted"/>
<reference evidence="2 3" key="1">
    <citation type="journal article" date="2020" name="BMC Genomics">
        <title>Intraspecific diversification of the crop wild relative Brassica cretica Lam. using demographic model selection.</title>
        <authorList>
            <person name="Kioukis A."/>
            <person name="Michalopoulou V.A."/>
            <person name="Briers L."/>
            <person name="Pirintsos S."/>
            <person name="Studholme D.J."/>
            <person name="Pavlidis P."/>
            <person name="Sarris P.F."/>
        </authorList>
    </citation>
    <scope>NUCLEOTIDE SEQUENCE [LARGE SCALE GENOMIC DNA]</scope>
    <source>
        <strain evidence="3">cv. PFS-1207/04</strain>
    </source>
</reference>
<evidence type="ECO:0000313" key="2">
    <source>
        <dbReference type="EMBL" id="KAF3593634.1"/>
    </source>
</evidence>
<accession>A0ABQ7EBP4</accession>
<keyword evidence="3" id="KW-1185">Reference proteome</keyword>
<name>A0ABQ7EBP4_BRACR</name>
<feature type="region of interest" description="Disordered" evidence="1">
    <location>
        <begin position="56"/>
        <end position="75"/>
    </location>
</feature>
<organism evidence="2 3">
    <name type="scientific">Brassica cretica</name>
    <name type="common">Mustard</name>
    <dbReference type="NCBI Taxonomy" id="69181"/>
    <lineage>
        <taxon>Eukaryota</taxon>
        <taxon>Viridiplantae</taxon>
        <taxon>Streptophyta</taxon>
        <taxon>Embryophyta</taxon>
        <taxon>Tracheophyta</taxon>
        <taxon>Spermatophyta</taxon>
        <taxon>Magnoliopsida</taxon>
        <taxon>eudicotyledons</taxon>
        <taxon>Gunneridae</taxon>
        <taxon>Pentapetalae</taxon>
        <taxon>rosids</taxon>
        <taxon>malvids</taxon>
        <taxon>Brassicales</taxon>
        <taxon>Brassicaceae</taxon>
        <taxon>Brassiceae</taxon>
        <taxon>Brassica</taxon>
    </lineage>
</organism>
<dbReference type="Proteomes" id="UP000266723">
    <property type="component" value="Unassembled WGS sequence"/>
</dbReference>
<sequence>MKSSSDLIPTVHVDQRTDVGTPATTKRVEEGDVIEGVSVRLSEDYGYRKPEQSVTVRLVREEPKNNRPQSKIRIN</sequence>
<evidence type="ECO:0000313" key="3">
    <source>
        <dbReference type="Proteomes" id="UP000266723"/>
    </source>
</evidence>
<dbReference type="EMBL" id="QGKV02000299">
    <property type="protein sequence ID" value="KAF3593634.1"/>
    <property type="molecule type" value="Genomic_DNA"/>
</dbReference>
<protein>
    <recommendedName>
        <fullName evidence="4">PDZ domain-containing protein</fullName>
    </recommendedName>
</protein>
<evidence type="ECO:0008006" key="4">
    <source>
        <dbReference type="Google" id="ProtNLM"/>
    </source>
</evidence>